<dbReference type="Pfam" id="PF12796">
    <property type="entry name" value="Ank_2"/>
    <property type="match status" value="3"/>
</dbReference>
<evidence type="ECO:0000256" key="3">
    <source>
        <dbReference type="PROSITE-ProRule" id="PRU00023"/>
    </source>
</evidence>
<keyword evidence="7" id="KW-1185">Reference proteome</keyword>
<accession>A0AAV9GC62</accession>
<dbReference type="InterPro" id="IPR036770">
    <property type="entry name" value="Ankyrin_rpt-contain_sf"/>
</dbReference>
<evidence type="ECO:0000313" key="7">
    <source>
        <dbReference type="Proteomes" id="UP001321760"/>
    </source>
</evidence>
<dbReference type="PROSITE" id="PS50088">
    <property type="entry name" value="ANK_REPEAT"/>
    <property type="match status" value="3"/>
</dbReference>
<dbReference type="InterPro" id="IPR050889">
    <property type="entry name" value="Dendritic_Spine_Reg/Scaffold"/>
</dbReference>
<dbReference type="InterPro" id="IPR027417">
    <property type="entry name" value="P-loop_NTPase"/>
</dbReference>
<proteinExistence type="predicted"/>
<feature type="repeat" description="ANK" evidence="3">
    <location>
        <begin position="603"/>
        <end position="635"/>
    </location>
</feature>
<evidence type="ECO:0000259" key="4">
    <source>
        <dbReference type="Pfam" id="PF22939"/>
    </source>
</evidence>
<dbReference type="Proteomes" id="UP001321760">
    <property type="component" value="Unassembled WGS sequence"/>
</dbReference>
<dbReference type="InterPro" id="IPR054471">
    <property type="entry name" value="GPIID_WHD"/>
</dbReference>
<dbReference type="InterPro" id="IPR002110">
    <property type="entry name" value="Ankyrin_rpt"/>
</dbReference>
<reference evidence="6" key="2">
    <citation type="submission" date="2023-05" db="EMBL/GenBank/DDBJ databases">
        <authorList>
            <consortium name="Lawrence Berkeley National Laboratory"/>
            <person name="Steindorff A."/>
            <person name="Hensen N."/>
            <person name="Bonometti L."/>
            <person name="Westerberg I."/>
            <person name="Brannstrom I.O."/>
            <person name="Guillou S."/>
            <person name="Cros-Aarteil S."/>
            <person name="Calhoun S."/>
            <person name="Haridas S."/>
            <person name="Kuo A."/>
            <person name="Mondo S."/>
            <person name="Pangilinan J."/>
            <person name="Riley R."/>
            <person name="Labutti K."/>
            <person name="Andreopoulos B."/>
            <person name="Lipzen A."/>
            <person name="Chen C."/>
            <person name="Yanf M."/>
            <person name="Daum C."/>
            <person name="Ng V."/>
            <person name="Clum A."/>
            <person name="Ohm R."/>
            <person name="Martin F."/>
            <person name="Silar P."/>
            <person name="Natvig D."/>
            <person name="Lalanne C."/>
            <person name="Gautier V."/>
            <person name="Ament-Velasquez S.L."/>
            <person name="Kruys A."/>
            <person name="Hutchinson M.I."/>
            <person name="Powell A.J."/>
            <person name="Barry K."/>
            <person name="Miller A.N."/>
            <person name="Grigoriev I.V."/>
            <person name="Debuchy R."/>
            <person name="Gladieux P."/>
            <person name="Thoren M.H."/>
            <person name="Johannesson H."/>
        </authorList>
    </citation>
    <scope>NUCLEOTIDE SEQUENCE</scope>
    <source>
        <strain evidence="6">PSN243</strain>
    </source>
</reference>
<dbReference type="AlphaFoldDB" id="A0AAV9GC62"/>
<feature type="domain" description="GPI inositol-deacylase winged helix" evidence="4">
    <location>
        <begin position="338"/>
        <end position="417"/>
    </location>
</feature>
<reference evidence="6" key="1">
    <citation type="journal article" date="2023" name="Mol. Phylogenet. Evol.">
        <title>Genome-scale phylogeny and comparative genomics of the fungal order Sordariales.</title>
        <authorList>
            <person name="Hensen N."/>
            <person name="Bonometti L."/>
            <person name="Westerberg I."/>
            <person name="Brannstrom I.O."/>
            <person name="Guillou S."/>
            <person name="Cros-Aarteil S."/>
            <person name="Calhoun S."/>
            <person name="Haridas S."/>
            <person name="Kuo A."/>
            <person name="Mondo S."/>
            <person name="Pangilinan J."/>
            <person name="Riley R."/>
            <person name="LaButti K."/>
            <person name="Andreopoulos B."/>
            <person name="Lipzen A."/>
            <person name="Chen C."/>
            <person name="Yan M."/>
            <person name="Daum C."/>
            <person name="Ng V."/>
            <person name="Clum A."/>
            <person name="Steindorff A."/>
            <person name="Ohm R.A."/>
            <person name="Martin F."/>
            <person name="Silar P."/>
            <person name="Natvig D.O."/>
            <person name="Lalanne C."/>
            <person name="Gautier V."/>
            <person name="Ament-Velasquez S.L."/>
            <person name="Kruys A."/>
            <person name="Hutchinson M.I."/>
            <person name="Powell A.J."/>
            <person name="Barry K."/>
            <person name="Miller A.N."/>
            <person name="Grigoriev I.V."/>
            <person name="Debuchy R."/>
            <person name="Gladieux P."/>
            <person name="Hiltunen Thoren M."/>
            <person name="Johannesson H."/>
        </authorList>
    </citation>
    <scope>NUCLEOTIDE SEQUENCE</scope>
    <source>
        <strain evidence="6">PSN243</strain>
    </source>
</reference>
<evidence type="ECO:0000256" key="1">
    <source>
        <dbReference type="ARBA" id="ARBA00022737"/>
    </source>
</evidence>
<dbReference type="EMBL" id="MU865965">
    <property type="protein sequence ID" value="KAK4445467.1"/>
    <property type="molecule type" value="Genomic_DNA"/>
</dbReference>
<keyword evidence="1" id="KW-0677">Repeat</keyword>
<dbReference type="PROSITE" id="PS50297">
    <property type="entry name" value="ANK_REP_REGION"/>
    <property type="match status" value="3"/>
</dbReference>
<evidence type="ECO:0000313" key="6">
    <source>
        <dbReference type="EMBL" id="KAK4445467.1"/>
    </source>
</evidence>
<dbReference type="InterPro" id="IPR056884">
    <property type="entry name" value="NPHP3-like_N"/>
</dbReference>
<dbReference type="PANTHER" id="PTHR24166:SF48">
    <property type="entry name" value="PROTEIN VAPYRIN"/>
    <property type="match status" value="1"/>
</dbReference>
<sequence length="809" mass="90753">MAAQTTNTVTAGGNTASGNTIQINGQVTCGSLNFSTGEVSNRTYEVDGKLYNEFMKGLRYGMTDPGADLSAIQDKETLLDNCWPGIGKTMMSAFVLEELARAMPQGPRKVAYFFCDDKDDRRRTATAILRGLLFQFLDKGNRHLFKHAAARFKISNKDLFGNFDDLWLIFKDIICDSDFDHYYILIDALDECEQTEASKFAGRLLTLNRTLSKAVRFWVTSRPIKTVKDLCDATQYLDIETAKVKAGILEYIDLKVNELAKDKGYSIKLKEDIRTALRKRVSDTFLWVSLVIKDLAKVPYAIPQEHDGLIRQKLEALPKGLNEQYDRILRGVKRNQIDQAQFVLQLVAIAYRPLTVDELDAAYALRPRKRKEHCLPKKNEILKDVHKCFLPMVYVNKQNGTVNLVYQSAKDYLLDQAGHSAPTLKSLREFIYPTWHRVTPDRAHELTLEVCWQYRSLSVGRSPEARSVNHNAQPGPLQGGDHISFDYASKQWQQHPDRLSPSTAARFIRSHDMKQNPQDRDEWFCNAAGAGRRANCKILSLLLQQGADIEKEDTSGLRPLIRAIDIFSLNARTPLAWTAIMGHWHTAKPLLENKADASLKDVNGHTPLWYSVRNNHHGITQLLLDHGNVSDIEDASRTTWLLAAAAVGRLDIVEFLVARDGIVLNGKDEKGRTPLWLAAHCGHKEVVDLLLRTEGVDADVPKKNGMTPLITAIDNDHEEIAEVLLKTGRVNPNARCYWFDNASALMLAVYEGWKGVVELLLNTKGVDINAVDGMGRTALSVARIKGKKDIEKLLLLHGAASPHEVVPGS</sequence>
<feature type="domain" description="Nephrocystin 3-like N-terminal" evidence="5">
    <location>
        <begin position="80"/>
        <end position="222"/>
    </location>
</feature>
<protein>
    <recommendedName>
        <fullName evidence="8">NACHT domain-containing protein</fullName>
    </recommendedName>
</protein>
<evidence type="ECO:0000259" key="5">
    <source>
        <dbReference type="Pfam" id="PF24883"/>
    </source>
</evidence>
<evidence type="ECO:0000256" key="2">
    <source>
        <dbReference type="ARBA" id="ARBA00023043"/>
    </source>
</evidence>
<dbReference type="SMART" id="SM00248">
    <property type="entry name" value="ANK"/>
    <property type="match status" value="7"/>
</dbReference>
<feature type="repeat" description="ANK" evidence="3">
    <location>
        <begin position="670"/>
        <end position="692"/>
    </location>
</feature>
<dbReference type="Pfam" id="PF22939">
    <property type="entry name" value="WHD_GPIID"/>
    <property type="match status" value="1"/>
</dbReference>
<dbReference type="SUPFAM" id="SSF48403">
    <property type="entry name" value="Ankyrin repeat"/>
    <property type="match status" value="1"/>
</dbReference>
<dbReference type="PANTHER" id="PTHR24166">
    <property type="entry name" value="ROLLING PEBBLES, ISOFORM B"/>
    <property type="match status" value="1"/>
</dbReference>
<dbReference type="Pfam" id="PF24883">
    <property type="entry name" value="NPHP3_N"/>
    <property type="match status" value="1"/>
</dbReference>
<name>A0AAV9GC62_9PEZI</name>
<organism evidence="6 7">
    <name type="scientific">Podospora aff. communis PSN243</name>
    <dbReference type="NCBI Taxonomy" id="3040156"/>
    <lineage>
        <taxon>Eukaryota</taxon>
        <taxon>Fungi</taxon>
        <taxon>Dikarya</taxon>
        <taxon>Ascomycota</taxon>
        <taxon>Pezizomycotina</taxon>
        <taxon>Sordariomycetes</taxon>
        <taxon>Sordariomycetidae</taxon>
        <taxon>Sordariales</taxon>
        <taxon>Podosporaceae</taxon>
        <taxon>Podospora</taxon>
    </lineage>
</organism>
<dbReference type="Gene3D" id="1.25.40.20">
    <property type="entry name" value="Ankyrin repeat-containing domain"/>
    <property type="match status" value="1"/>
</dbReference>
<dbReference type="Gene3D" id="3.40.50.300">
    <property type="entry name" value="P-loop containing nucleotide triphosphate hydrolases"/>
    <property type="match status" value="1"/>
</dbReference>
<keyword evidence="2 3" id="KW-0040">ANK repeat</keyword>
<feature type="repeat" description="ANK" evidence="3">
    <location>
        <begin position="704"/>
        <end position="728"/>
    </location>
</feature>
<evidence type="ECO:0008006" key="8">
    <source>
        <dbReference type="Google" id="ProtNLM"/>
    </source>
</evidence>
<gene>
    <name evidence="6" type="ORF">QBC34DRAFT_497565</name>
</gene>
<comment type="caution">
    <text evidence="6">The sequence shown here is derived from an EMBL/GenBank/DDBJ whole genome shotgun (WGS) entry which is preliminary data.</text>
</comment>